<gene>
    <name evidence="2" type="ORF">HMPREF9141_0692</name>
</gene>
<evidence type="ECO:0000313" key="3">
    <source>
        <dbReference type="Proteomes" id="UP000005697"/>
    </source>
</evidence>
<dbReference type="EMBL" id="AEWX01000009">
    <property type="protein sequence ID" value="EGC20788.1"/>
    <property type="molecule type" value="Genomic_DNA"/>
</dbReference>
<feature type="region of interest" description="Disordered" evidence="1">
    <location>
        <begin position="1"/>
        <end position="47"/>
    </location>
</feature>
<name>F0F526_9BACT</name>
<dbReference type="AlphaFoldDB" id="F0F526"/>
<accession>F0F526</accession>
<sequence>MAASENTSDGSAAFPVSIGEESPLSRAGLKDEKHFPCSNDPLFEDFM</sequence>
<feature type="compositionally biased region" description="Polar residues" evidence="1">
    <location>
        <begin position="1"/>
        <end position="10"/>
    </location>
</feature>
<evidence type="ECO:0000256" key="1">
    <source>
        <dbReference type="SAM" id="MobiDB-lite"/>
    </source>
</evidence>
<dbReference type="HOGENOM" id="CLU_3171665_0_0_10"/>
<dbReference type="STRING" id="888743.HMPREF9141_0692"/>
<reference evidence="2 3" key="1">
    <citation type="submission" date="2011-01" db="EMBL/GenBank/DDBJ databases">
        <authorList>
            <person name="Muzny D."/>
            <person name="Qin X."/>
            <person name="Deng J."/>
            <person name="Jiang H."/>
            <person name="Liu Y."/>
            <person name="Qu J."/>
            <person name="Song X.-Z."/>
            <person name="Zhang L."/>
            <person name="Thornton R."/>
            <person name="Coyle M."/>
            <person name="Francisco L."/>
            <person name="Jackson L."/>
            <person name="Javaid M."/>
            <person name="Korchina V."/>
            <person name="Kovar C."/>
            <person name="Mata R."/>
            <person name="Mathew T."/>
            <person name="Ngo R."/>
            <person name="Nguyen L."/>
            <person name="Nguyen N."/>
            <person name="Okwuonu G."/>
            <person name="Ongeri F."/>
            <person name="Pham C."/>
            <person name="Simmons D."/>
            <person name="Wilczek-Boney K."/>
            <person name="Hale W."/>
            <person name="Jakkamsetti A."/>
            <person name="Pham P."/>
            <person name="Ruth R."/>
            <person name="San Lucas F."/>
            <person name="Warren J."/>
            <person name="Zhang J."/>
            <person name="Zhao Z."/>
            <person name="Zhou C."/>
            <person name="Zhu D."/>
            <person name="Lee S."/>
            <person name="Bess C."/>
            <person name="Blankenburg K."/>
            <person name="Forbes L."/>
            <person name="Fu Q."/>
            <person name="Gubbala S."/>
            <person name="Hirani K."/>
            <person name="Jayaseelan J.C."/>
            <person name="Lara F."/>
            <person name="Munidasa M."/>
            <person name="Palculict T."/>
            <person name="Patil S."/>
            <person name="Pu L.-L."/>
            <person name="Saada N."/>
            <person name="Tang L."/>
            <person name="Weissenberger G."/>
            <person name="Zhu Y."/>
            <person name="Hemphill L."/>
            <person name="Shang Y."/>
            <person name="Youmans B."/>
            <person name="Ayvaz T."/>
            <person name="Ross M."/>
            <person name="Santibanez J."/>
            <person name="Aqrawi P."/>
            <person name="Gross S."/>
            <person name="Joshi V."/>
            <person name="Fowler G."/>
            <person name="Nazareth L."/>
            <person name="Reid J."/>
            <person name="Worley K."/>
            <person name="Petrosino J."/>
            <person name="Highlander S."/>
            <person name="Gibbs R."/>
        </authorList>
    </citation>
    <scope>NUCLEOTIDE SEQUENCE [LARGE SCALE GENOMIC DNA]</scope>
    <source>
        <strain evidence="2 3">DSM 16608</strain>
    </source>
</reference>
<protein>
    <submittedName>
        <fullName evidence="2">Uncharacterized protein</fullName>
    </submittedName>
</protein>
<evidence type="ECO:0000313" key="2">
    <source>
        <dbReference type="EMBL" id="EGC20788.1"/>
    </source>
</evidence>
<dbReference type="Proteomes" id="UP000005697">
    <property type="component" value="Unassembled WGS sequence"/>
</dbReference>
<comment type="caution">
    <text evidence="2">The sequence shown here is derived from an EMBL/GenBank/DDBJ whole genome shotgun (WGS) entry which is preliminary data.</text>
</comment>
<proteinExistence type="predicted"/>
<keyword evidence="3" id="KW-1185">Reference proteome</keyword>
<organism evidence="2 3">
    <name type="scientific">Prevotella multiformis DSM 16608</name>
    <dbReference type="NCBI Taxonomy" id="888743"/>
    <lineage>
        <taxon>Bacteria</taxon>
        <taxon>Pseudomonadati</taxon>
        <taxon>Bacteroidota</taxon>
        <taxon>Bacteroidia</taxon>
        <taxon>Bacteroidales</taxon>
        <taxon>Prevotellaceae</taxon>
        <taxon>Prevotella</taxon>
    </lineage>
</organism>